<dbReference type="SUPFAM" id="SSF47384">
    <property type="entry name" value="Homodimeric domain of signal transducing histidine kinase"/>
    <property type="match status" value="1"/>
</dbReference>
<comment type="catalytic activity">
    <reaction evidence="1">
        <text>ATP + protein L-histidine = ADP + protein N-phospho-L-histidine.</text>
        <dbReference type="EC" id="2.7.13.3"/>
    </reaction>
</comment>
<feature type="domain" description="PAS" evidence="7">
    <location>
        <begin position="34"/>
        <end position="79"/>
    </location>
</feature>
<protein>
    <recommendedName>
        <fullName evidence="2">histidine kinase</fullName>
        <ecNumber evidence="2">2.7.13.3</ecNumber>
    </recommendedName>
</protein>
<dbReference type="Proteomes" id="UP000660885">
    <property type="component" value="Unassembled WGS sequence"/>
</dbReference>
<dbReference type="InterPro" id="IPR011006">
    <property type="entry name" value="CheY-like_superfamily"/>
</dbReference>
<keyword evidence="10" id="KW-1185">Reference proteome</keyword>
<evidence type="ECO:0000259" key="8">
    <source>
        <dbReference type="PROSITE" id="PS50113"/>
    </source>
</evidence>
<dbReference type="InterPro" id="IPR035965">
    <property type="entry name" value="PAS-like_dom_sf"/>
</dbReference>
<dbReference type="InterPro" id="IPR004358">
    <property type="entry name" value="Sig_transdc_His_kin-like_C"/>
</dbReference>
<dbReference type="Pfam" id="PF02518">
    <property type="entry name" value="HATPase_c"/>
    <property type="match status" value="1"/>
</dbReference>
<dbReference type="PRINTS" id="PR00344">
    <property type="entry name" value="BCTRLSENSOR"/>
</dbReference>
<keyword evidence="3 4" id="KW-0597">Phosphoprotein</keyword>
<dbReference type="Gene3D" id="3.30.565.10">
    <property type="entry name" value="Histidine kinase-like ATPase, C-terminal domain"/>
    <property type="match status" value="1"/>
</dbReference>
<dbReference type="InterPro" id="IPR003661">
    <property type="entry name" value="HisK_dim/P_dom"/>
</dbReference>
<dbReference type="Pfam" id="PF13426">
    <property type="entry name" value="PAS_9"/>
    <property type="match status" value="1"/>
</dbReference>
<evidence type="ECO:0000256" key="4">
    <source>
        <dbReference type="PROSITE-ProRule" id="PRU00169"/>
    </source>
</evidence>
<dbReference type="InterPro" id="IPR003594">
    <property type="entry name" value="HATPase_dom"/>
</dbReference>
<proteinExistence type="predicted"/>
<dbReference type="SUPFAM" id="SSF55874">
    <property type="entry name" value="ATPase domain of HSP90 chaperone/DNA topoisomerase II/histidine kinase"/>
    <property type="match status" value="1"/>
</dbReference>
<dbReference type="InterPro" id="IPR036890">
    <property type="entry name" value="HATPase_C_sf"/>
</dbReference>
<dbReference type="Pfam" id="PF00072">
    <property type="entry name" value="Response_reg"/>
    <property type="match status" value="1"/>
</dbReference>
<dbReference type="PROSITE" id="PS50109">
    <property type="entry name" value="HIS_KIN"/>
    <property type="match status" value="1"/>
</dbReference>
<dbReference type="PANTHER" id="PTHR43065:SF42">
    <property type="entry name" value="TWO-COMPONENT SENSOR PPRA"/>
    <property type="match status" value="1"/>
</dbReference>
<dbReference type="InterPro" id="IPR001789">
    <property type="entry name" value="Sig_transdc_resp-reg_receiver"/>
</dbReference>
<feature type="domain" description="Histidine kinase" evidence="5">
    <location>
        <begin position="179"/>
        <end position="402"/>
    </location>
</feature>
<dbReference type="InterPro" id="IPR036097">
    <property type="entry name" value="HisK_dim/P_sf"/>
</dbReference>
<dbReference type="CDD" id="cd00130">
    <property type="entry name" value="PAS"/>
    <property type="match status" value="1"/>
</dbReference>
<evidence type="ECO:0000259" key="5">
    <source>
        <dbReference type="PROSITE" id="PS50109"/>
    </source>
</evidence>
<dbReference type="PROSITE" id="PS50113">
    <property type="entry name" value="PAC"/>
    <property type="match status" value="1"/>
</dbReference>
<dbReference type="SUPFAM" id="SSF55785">
    <property type="entry name" value="PYP-like sensor domain (PAS domain)"/>
    <property type="match status" value="1"/>
</dbReference>
<evidence type="ECO:0000313" key="9">
    <source>
        <dbReference type="EMBL" id="MBL6082345.1"/>
    </source>
</evidence>
<sequence>MTHSNPLAPQRVTSWRRAPLTAVPDVAHVALRESEDHHRANFVRAPVPMLVLDVDATVTDVSDRWLDLLDYTRLEVVGRPVSDFQALSSAQQTTAGWADFLAKGEVRDVERCFRRRDATELDVLLSATVERTPGSGEVRVIAALTDVTSRKRAEAALQASEEGLRHAQKMEAIGQLTGSIAHDFNNVLQAITSNLELILGRVGDDRAEVMRLADNALDAAKRATAVTAQLLNFARSQQLDLRPLDPVEIISRLRGLLARAAGERIALEIDVPEQGVGACLADLNQLECALLNLVINARDAIGGAAGTITISLRSEEAGADVDDRLPKGGYIGLTVRDNGPGMSEEVRRRAFEPFFTTKVPGKGTGLGLAQIYNLAQQCGGVARIESAPGKGTEVAILLPSIQKPVLDIAASVTPSVKAGVEAGMGETVLVVEDDAMVRSTLAETLSELGYRIIEADDADAALGVLEGGAVADLILTDISMPGSMDGLEFARVAGSRFPEVPVILTTGHIDVLGATTLPTNAGILSKPYTRGDVSAAARHALAKHRH</sequence>
<dbReference type="InterPro" id="IPR000014">
    <property type="entry name" value="PAS"/>
</dbReference>
<dbReference type="Gene3D" id="3.30.450.20">
    <property type="entry name" value="PAS domain"/>
    <property type="match status" value="1"/>
</dbReference>
<dbReference type="SMART" id="SM00387">
    <property type="entry name" value="HATPase_c"/>
    <property type="match status" value="1"/>
</dbReference>
<dbReference type="PANTHER" id="PTHR43065">
    <property type="entry name" value="SENSOR HISTIDINE KINASE"/>
    <property type="match status" value="1"/>
</dbReference>
<dbReference type="Gene3D" id="3.40.50.2300">
    <property type="match status" value="1"/>
</dbReference>
<evidence type="ECO:0000259" key="6">
    <source>
        <dbReference type="PROSITE" id="PS50110"/>
    </source>
</evidence>
<comment type="caution">
    <text evidence="9">The sequence shown here is derived from an EMBL/GenBank/DDBJ whole genome shotgun (WGS) entry which is preliminary data.</text>
</comment>
<accession>A0ABS1UDX5</accession>
<dbReference type="SUPFAM" id="SSF52172">
    <property type="entry name" value="CheY-like"/>
    <property type="match status" value="1"/>
</dbReference>
<name>A0ABS1UDX5_9PROT</name>
<reference evidence="9 10" key="1">
    <citation type="submission" date="2021-01" db="EMBL/GenBank/DDBJ databases">
        <title>Belnapia mucosa sp. nov. and Belnapia arida sp. nov., isolated from the Tabernas Desert (Almeria, Spain).</title>
        <authorList>
            <person name="Molina-Menor E."/>
            <person name="Vidal-Verdu A."/>
            <person name="Calonge A."/>
            <person name="Satari L."/>
            <person name="Pereto J."/>
            <person name="Porcar M."/>
        </authorList>
    </citation>
    <scope>NUCLEOTIDE SEQUENCE [LARGE SCALE GENOMIC DNA]</scope>
    <source>
        <strain evidence="9 10">T18</strain>
    </source>
</reference>
<gene>
    <name evidence="9" type="ORF">JMJ56_30695</name>
</gene>
<evidence type="ECO:0000259" key="7">
    <source>
        <dbReference type="PROSITE" id="PS50112"/>
    </source>
</evidence>
<dbReference type="Gene3D" id="1.10.287.130">
    <property type="match status" value="1"/>
</dbReference>
<organism evidence="9 10">
    <name type="scientific">Belnapia arida</name>
    <dbReference type="NCBI Taxonomy" id="2804533"/>
    <lineage>
        <taxon>Bacteria</taxon>
        <taxon>Pseudomonadati</taxon>
        <taxon>Pseudomonadota</taxon>
        <taxon>Alphaproteobacteria</taxon>
        <taxon>Acetobacterales</taxon>
        <taxon>Roseomonadaceae</taxon>
        <taxon>Belnapia</taxon>
    </lineage>
</organism>
<feature type="domain" description="PAC" evidence="8">
    <location>
        <begin position="107"/>
        <end position="159"/>
    </location>
</feature>
<dbReference type="PROSITE" id="PS50112">
    <property type="entry name" value="PAS"/>
    <property type="match status" value="1"/>
</dbReference>
<dbReference type="EMBL" id="JAETWB010000062">
    <property type="protein sequence ID" value="MBL6082345.1"/>
    <property type="molecule type" value="Genomic_DNA"/>
</dbReference>
<dbReference type="InterPro" id="IPR000700">
    <property type="entry name" value="PAS-assoc_C"/>
</dbReference>
<evidence type="ECO:0000256" key="2">
    <source>
        <dbReference type="ARBA" id="ARBA00012438"/>
    </source>
</evidence>
<dbReference type="NCBIfam" id="TIGR00229">
    <property type="entry name" value="sensory_box"/>
    <property type="match status" value="1"/>
</dbReference>
<feature type="domain" description="Response regulatory" evidence="6">
    <location>
        <begin position="427"/>
        <end position="541"/>
    </location>
</feature>
<dbReference type="RefSeq" id="WP_202835562.1">
    <property type="nucleotide sequence ID" value="NZ_JAETWB010000062.1"/>
</dbReference>
<feature type="modified residue" description="4-aspartylphosphate" evidence="4">
    <location>
        <position position="477"/>
    </location>
</feature>
<evidence type="ECO:0000256" key="1">
    <source>
        <dbReference type="ARBA" id="ARBA00000085"/>
    </source>
</evidence>
<dbReference type="SMART" id="SM00091">
    <property type="entry name" value="PAS"/>
    <property type="match status" value="1"/>
</dbReference>
<dbReference type="EC" id="2.7.13.3" evidence="2"/>
<evidence type="ECO:0000313" key="10">
    <source>
        <dbReference type="Proteomes" id="UP000660885"/>
    </source>
</evidence>
<dbReference type="SMART" id="SM00388">
    <property type="entry name" value="HisKA"/>
    <property type="match status" value="1"/>
</dbReference>
<dbReference type="InterPro" id="IPR005467">
    <property type="entry name" value="His_kinase_dom"/>
</dbReference>
<evidence type="ECO:0000256" key="3">
    <source>
        <dbReference type="ARBA" id="ARBA00022553"/>
    </source>
</evidence>
<dbReference type="SMART" id="SM00448">
    <property type="entry name" value="REC"/>
    <property type="match status" value="1"/>
</dbReference>
<dbReference type="PROSITE" id="PS50110">
    <property type="entry name" value="RESPONSE_REGULATORY"/>
    <property type="match status" value="1"/>
</dbReference>
<dbReference type="CDD" id="cd00082">
    <property type="entry name" value="HisKA"/>
    <property type="match status" value="1"/>
</dbReference>